<protein>
    <submittedName>
        <fullName evidence="6">Type II secretion system protein GspE</fullName>
    </submittedName>
</protein>
<evidence type="ECO:0000256" key="2">
    <source>
        <dbReference type="ARBA" id="ARBA00022741"/>
    </source>
</evidence>
<dbReference type="SUPFAM" id="SSF52540">
    <property type="entry name" value="P-loop containing nucleoside triphosphate hydrolases"/>
    <property type="match status" value="1"/>
</dbReference>
<feature type="coiled-coil region" evidence="4">
    <location>
        <begin position="142"/>
        <end position="169"/>
    </location>
</feature>
<dbReference type="InterPro" id="IPR001482">
    <property type="entry name" value="T2SS/T4SS_dom"/>
</dbReference>
<proteinExistence type="inferred from homology"/>
<evidence type="ECO:0000256" key="3">
    <source>
        <dbReference type="ARBA" id="ARBA00022840"/>
    </source>
</evidence>
<dbReference type="SMART" id="SM00382">
    <property type="entry name" value="AAA"/>
    <property type="match status" value="1"/>
</dbReference>
<dbReference type="GO" id="GO:0016887">
    <property type="term" value="F:ATP hydrolysis activity"/>
    <property type="evidence" value="ECO:0007669"/>
    <property type="project" value="TreeGrafter"/>
</dbReference>
<name>A0A7C8HF07_9FIRM</name>
<dbReference type="Pfam" id="PF00437">
    <property type="entry name" value="T2SSE"/>
    <property type="match status" value="1"/>
</dbReference>
<dbReference type="Gene3D" id="3.30.450.90">
    <property type="match status" value="1"/>
</dbReference>
<dbReference type="FunFam" id="3.40.50.300:FF:000398">
    <property type="entry name" value="Type IV pilus assembly ATPase PilB"/>
    <property type="match status" value="1"/>
</dbReference>
<dbReference type="CDD" id="cd01129">
    <property type="entry name" value="PulE-GspE-like"/>
    <property type="match status" value="1"/>
</dbReference>
<evidence type="ECO:0000313" key="6">
    <source>
        <dbReference type="EMBL" id="KAE9633157.1"/>
    </source>
</evidence>
<reference evidence="6 7" key="1">
    <citation type="submission" date="2019-12" db="EMBL/GenBank/DDBJ databases">
        <title>Defluviitalea raffinosedens, isolated from a biogas fermenter, genome sequencing and characterization.</title>
        <authorList>
            <person name="Rettenmaier R."/>
            <person name="Schneider M."/>
            <person name="Neuhaus K."/>
            <person name="Liebl W."/>
            <person name="Zverlov V."/>
        </authorList>
    </citation>
    <scope>NUCLEOTIDE SEQUENCE [LARGE SCALE GENOMIC DNA]</scope>
    <source>
        <strain evidence="6 7">249c-K6</strain>
    </source>
</reference>
<dbReference type="GO" id="GO:0005886">
    <property type="term" value="C:plasma membrane"/>
    <property type="evidence" value="ECO:0007669"/>
    <property type="project" value="TreeGrafter"/>
</dbReference>
<dbReference type="PANTHER" id="PTHR30258">
    <property type="entry name" value="TYPE II SECRETION SYSTEM PROTEIN GSPE-RELATED"/>
    <property type="match status" value="1"/>
</dbReference>
<accession>A0A7C8HF07</accession>
<gene>
    <name evidence="6" type="ORF">GND95_09790</name>
</gene>
<keyword evidence="4" id="KW-0175">Coiled coil</keyword>
<evidence type="ECO:0000256" key="1">
    <source>
        <dbReference type="ARBA" id="ARBA00006611"/>
    </source>
</evidence>
<dbReference type="Proteomes" id="UP000483018">
    <property type="component" value="Unassembled WGS sequence"/>
</dbReference>
<dbReference type="AlphaFoldDB" id="A0A7C8HF07"/>
<comment type="similarity">
    <text evidence="1">Belongs to the GSP E family.</text>
</comment>
<dbReference type="InterPro" id="IPR003593">
    <property type="entry name" value="AAA+_ATPase"/>
</dbReference>
<dbReference type="FunFam" id="3.30.300.160:FF:000002">
    <property type="entry name" value="Type II secretion system protein E"/>
    <property type="match status" value="1"/>
</dbReference>
<evidence type="ECO:0000259" key="5">
    <source>
        <dbReference type="PROSITE" id="PS00662"/>
    </source>
</evidence>
<dbReference type="OrthoDB" id="9808272at2"/>
<dbReference type="Gene3D" id="3.40.50.300">
    <property type="entry name" value="P-loop containing nucleotide triphosphate hydrolases"/>
    <property type="match status" value="1"/>
</dbReference>
<evidence type="ECO:0000313" key="7">
    <source>
        <dbReference type="Proteomes" id="UP000483018"/>
    </source>
</evidence>
<keyword evidence="3" id="KW-0067">ATP-binding</keyword>
<dbReference type="GO" id="GO:0005524">
    <property type="term" value="F:ATP binding"/>
    <property type="evidence" value="ECO:0007669"/>
    <property type="project" value="UniProtKB-KW"/>
</dbReference>
<keyword evidence="2" id="KW-0547">Nucleotide-binding</keyword>
<dbReference type="FunFam" id="3.30.450.90:FF:000001">
    <property type="entry name" value="Type II secretion system ATPase GspE"/>
    <property type="match status" value="1"/>
</dbReference>
<dbReference type="InterPro" id="IPR027417">
    <property type="entry name" value="P-loop_NTPase"/>
</dbReference>
<feature type="domain" description="Bacterial type II secretion system protein E" evidence="5">
    <location>
        <begin position="375"/>
        <end position="389"/>
    </location>
</feature>
<dbReference type="PROSITE" id="PS00662">
    <property type="entry name" value="T2SP_E"/>
    <property type="match status" value="1"/>
</dbReference>
<dbReference type="EMBL" id="WSLF01000009">
    <property type="protein sequence ID" value="KAE9633157.1"/>
    <property type="molecule type" value="Genomic_DNA"/>
</dbReference>
<organism evidence="6 7">
    <name type="scientific">Defluviitalea raffinosedens</name>
    <dbReference type="NCBI Taxonomy" id="1450156"/>
    <lineage>
        <taxon>Bacteria</taxon>
        <taxon>Bacillati</taxon>
        <taxon>Bacillota</taxon>
        <taxon>Clostridia</taxon>
        <taxon>Lachnospirales</taxon>
        <taxon>Defluviitaleaceae</taxon>
        <taxon>Defluviitalea</taxon>
    </lineage>
</organism>
<dbReference type="InterPro" id="IPR037257">
    <property type="entry name" value="T2SS_E_N_sf"/>
</dbReference>
<dbReference type="InterPro" id="IPR007831">
    <property type="entry name" value="T2SS_GspE_N"/>
</dbReference>
<dbReference type="PANTHER" id="PTHR30258:SF1">
    <property type="entry name" value="PROTEIN TRANSPORT PROTEIN HOFB HOMOLOG"/>
    <property type="match status" value="1"/>
</dbReference>
<dbReference type="SUPFAM" id="SSF160246">
    <property type="entry name" value="EspE N-terminal domain-like"/>
    <property type="match status" value="1"/>
</dbReference>
<sequence length="555" mass="63194">MMNQRLGDILVNSGLITKKQLDEALKERSETNKKLGEVLIELGYVTEEDLLKTLEIQLGIPRVNLEEEWINPKVPQLISEDLARRHMVFPFKEEDKILHVAMEDPLNFYGIDDLKITTGRGIKPYIATKKSIQVAIERYYGKQSAKQAMEDFRRQQGELEEEIEAEISDVEMAPIVRIVNSIIKQAIISRASDIHIEPFEEFLRVRLRIDGELQEAMRLDINAHQAVVARIKILGKMNIAEKRLPQDGRIEIKANNREIDLRISIYPTVYGEKIVIRLLDRNNFIKGRDNLGFTNEDSQRIDYLIRNPDGILLVTGPTGSGKTTTLYTLLSELNDEHKNIVTVEDPVEYKIFGLNQTSVNPKIGLTFAHVLRSILRQDPDIIMIGEIRDAETSQIAIRAAITGHLVLSTLHTKDTASTIIRLLDMGVEPYLLSSALIGVISQRLVKKICHHCKIAYEPSENELNILKIKELKILYKGEGCNYCKNTGYRGRTAIHEIMYVDQEIRKLINKNAIEDEIKDAAIKNGMTTLSENCKKLVIEGITTVEEFIRISYSLD</sequence>
<comment type="caution">
    <text evidence="6">The sequence shown here is derived from an EMBL/GenBank/DDBJ whole genome shotgun (WGS) entry which is preliminary data.</text>
</comment>
<keyword evidence="7" id="KW-1185">Reference proteome</keyword>
<evidence type="ECO:0000256" key="4">
    <source>
        <dbReference type="SAM" id="Coils"/>
    </source>
</evidence>
<dbReference type="Gene3D" id="3.30.300.160">
    <property type="entry name" value="Type II secretion system, protein E, N-terminal domain"/>
    <property type="match status" value="1"/>
</dbReference>
<dbReference type="Pfam" id="PF05157">
    <property type="entry name" value="MshEN"/>
    <property type="match status" value="1"/>
</dbReference>